<name>A0A552FHF6_MICAE</name>
<evidence type="ECO:0000256" key="1">
    <source>
        <dbReference type="SAM" id="Phobius"/>
    </source>
</evidence>
<proteinExistence type="predicted"/>
<feature type="transmembrane region" description="Helical" evidence="1">
    <location>
        <begin position="74"/>
        <end position="93"/>
    </location>
</feature>
<evidence type="ECO:0000313" key="2">
    <source>
        <dbReference type="EMBL" id="TRU46129.1"/>
    </source>
</evidence>
<dbReference type="Proteomes" id="UP000316958">
    <property type="component" value="Unassembled WGS sequence"/>
</dbReference>
<gene>
    <name evidence="2" type="ORF">EWV57_19195</name>
</gene>
<comment type="caution">
    <text evidence="2">The sequence shown here is derived from an EMBL/GenBank/DDBJ whole genome shotgun (WGS) entry which is preliminary data.</text>
</comment>
<feature type="non-terminal residue" evidence="2">
    <location>
        <position position="1"/>
    </location>
</feature>
<keyword evidence="1" id="KW-0472">Membrane</keyword>
<dbReference type="EMBL" id="SFBE01000318">
    <property type="protein sequence ID" value="TRU46129.1"/>
    <property type="molecule type" value="Genomic_DNA"/>
</dbReference>
<keyword evidence="1" id="KW-1133">Transmembrane helix</keyword>
<evidence type="ECO:0000313" key="3">
    <source>
        <dbReference type="Proteomes" id="UP000316958"/>
    </source>
</evidence>
<organism evidence="2 3">
    <name type="scientific">Microcystis aeruginosa Ma_QC_Ch_20071001_S25D</name>
    <dbReference type="NCBI Taxonomy" id="2486250"/>
    <lineage>
        <taxon>Bacteria</taxon>
        <taxon>Bacillati</taxon>
        <taxon>Cyanobacteriota</taxon>
        <taxon>Cyanophyceae</taxon>
        <taxon>Oscillatoriophycideae</taxon>
        <taxon>Chroococcales</taxon>
        <taxon>Microcystaceae</taxon>
        <taxon>Microcystis</taxon>
    </lineage>
</organism>
<feature type="transmembrane region" description="Helical" evidence="1">
    <location>
        <begin position="36"/>
        <end position="54"/>
    </location>
</feature>
<accession>A0A552FHF6</accession>
<keyword evidence="1" id="KW-0812">Transmembrane</keyword>
<protein>
    <submittedName>
        <fullName evidence="2">Uncharacterized protein</fullName>
    </submittedName>
</protein>
<dbReference type="AlphaFoldDB" id="A0A552FHF6"/>
<sequence length="95" mass="10314">SIPRNSILLTKGMVLSSSNCLILLSKLDCNSGDKVIILSMISNSLIICSLSNSFSYNPLINFHFHCSRCGSFPVVAFVFRCAMTIIAKGLLLVSN</sequence>
<reference evidence="2 3" key="1">
    <citation type="submission" date="2019-01" db="EMBL/GenBank/DDBJ databases">
        <title>Coherence of Microcystis species and biogeography revealed through population genomics.</title>
        <authorList>
            <person name="Perez-Carrascal O.M."/>
            <person name="Terrat Y."/>
            <person name="Giani A."/>
            <person name="Fortin N."/>
            <person name="Tromas N."/>
            <person name="Shapiro B.J."/>
        </authorList>
    </citation>
    <scope>NUCLEOTIDE SEQUENCE [LARGE SCALE GENOMIC DNA]</scope>
    <source>
        <strain evidence="2">Ma_QC_Ch_20071001_S25D</strain>
    </source>
</reference>